<evidence type="ECO:0000256" key="4">
    <source>
        <dbReference type="ARBA" id="ARBA00010441"/>
    </source>
</evidence>
<evidence type="ECO:0000256" key="12">
    <source>
        <dbReference type="ARBA" id="ARBA00023136"/>
    </source>
</evidence>
<evidence type="ECO:0000313" key="20">
    <source>
        <dbReference type="EMBL" id="SIS52243.1"/>
    </source>
</evidence>
<evidence type="ECO:0000256" key="5">
    <source>
        <dbReference type="ARBA" id="ARBA00013170"/>
    </source>
</evidence>
<feature type="transmembrane region" description="Helical" evidence="19">
    <location>
        <begin position="65"/>
        <end position="86"/>
    </location>
</feature>
<evidence type="ECO:0000256" key="3">
    <source>
        <dbReference type="ARBA" id="ARBA00005189"/>
    </source>
</evidence>
<keyword evidence="7" id="KW-0444">Lipid biosynthesis</keyword>
<keyword evidence="14" id="KW-1208">Phospholipid metabolism</keyword>
<dbReference type="PANTHER" id="PTHR14269:SF62">
    <property type="entry name" value="CDP-DIACYLGLYCEROL--GLYCEROL-3-PHOSPHATE 3-PHOSPHATIDYLTRANSFERASE 1, CHLOROPLASTIC"/>
    <property type="match status" value="1"/>
</dbReference>
<dbReference type="InterPro" id="IPR048254">
    <property type="entry name" value="CDP_ALCOHOL_P_TRANSF_CS"/>
</dbReference>
<dbReference type="GO" id="GO:0008444">
    <property type="term" value="F:CDP-diacylglycerol-glycerol-3-phosphate 3-phosphatidyltransferase activity"/>
    <property type="evidence" value="ECO:0007669"/>
    <property type="project" value="UniProtKB-UniRule"/>
</dbReference>
<dbReference type="GO" id="GO:0046474">
    <property type="term" value="P:glycerophospholipid biosynthetic process"/>
    <property type="evidence" value="ECO:0007669"/>
    <property type="project" value="TreeGrafter"/>
</dbReference>
<dbReference type="PROSITE" id="PS00379">
    <property type="entry name" value="CDP_ALCOHOL_P_TRANSF"/>
    <property type="match status" value="1"/>
</dbReference>
<feature type="transmembrane region" description="Helical" evidence="19">
    <location>
        <begin position="7"/>
        <end position="28"/>
    </location>
</feature>
<dbReference type="PIRSF" id="PIRSF000847">
    <property type="entry name" value="Phos_ph_gly_syn"/>
    <property type="match status" value="1"/>
</dbReference>
<evidence type="ECO:0000256" key="8">
    <source>
        <dbReference type="ARBA" id="ARBA00022679"/>
    </source>
</evidence>
<keyword evidence="11" id="KW-0443">Lipid metabolism</keyword>
<reference evidence="21" key="1">
    <citation type="submission" date="2017-01" db="EMBL/GenBank/DDBJ databases">
        <authorList>
            <person name="Varghese N."/>
            <person name="Submissions S."/>
        </authorList>
    </citation>
    <scope>NUCLEOTIDE SEQUENCE [LARGE SCALE GENOMIC DNA]</scope>
    <source>
        <strain evidence="21">DSM 18714</strain>
    </source>
</reference>
<comment type="similarity">
    <text evidence="4 17">Belongs to the CDP-alcohol phosphatidyltransferase class-I family.</text>
</comment>
<keyword evidence="13" id="KW-0594">Phospholipid biosynthesis</keyword>
<feature type="region of interest" description="Disordered" evidence="18">
    <location>
        <begin position="221"/>
        <end position="240"/>
    </location>
</feature>
<organism evidence="20 21">
    <name type="scientific">Phaeovulum vinaykumarii</name>
    <dbReference type="NCBI Taxonomy" id="407234"/>
    <lineage>
        <taxon>Bacteria</taxon>
        <taxon>Pseudomonadati</taxon>
        <taxon>Pseudomonadota</taxon>
        <taxon>Alphaproteobacteria</taxon>
        <taxon>Rhodobacterales</taxon>
        <taxon>Paracoccaceae</taxon>
        <taxon>Phaeovulum</taxon>
    </lineage>
</organism>
<dbReference type="Gene3D" id="1.20.120.1760">
    <property type="match status" value="1"/>
</dbReference>
<evidence type="ECO:0000256" key="9">
    <source>
        <dbReference type="ARBA" id="ARBA00022692"/>
    </source>
</evidence>
<keyword evidence="8 17" id="KW-0808">Transferase</keyword>
<comment type="subcellular location">
    <subcellularLocation>
        <location evidence="1">Membrane</location>
        <topology evidence="1">Multi-pass membrane protein</topology>
    </subcellularLocation>
</comment>
<feature type="transmembrane region" description="Helical" evidence="19">
    <location>
        <begin position="34"/>
        <end position="53"/>
    </location>
</feature>
<dbReference type="InterPro" id="IPR004570">
    <property type="entry name" value="Phosphatidylglycerol_P_synth"/>
</dbReference>
<protein>
    <recommendedName>
        <fullName evidence="6 16">CDP-diacylglycerol--glycerol-3-phosphate 3-phosphatidyltransferase</fullName>
        <ecNumber evidence="5 16">2.7.8.5</ecNumber>
    </recommendedName>
</protein>
<sequence>MRWTLPNILTVLRLLAAPGVAVMFLYFQRPWADWFALALFISAAITDWFDGYLARAWGQESRFGAMLDPIADKAMVVIAIVVITGYSGMNPWLILPATVILFREVFVSGLREFLGAEAGRLKVTKLAKWKTTLQMVAIAILFLGLGLEYLEGIAMRGMTPDEYAAAVSAGLADPVRSCGTRDCASLASLAGLGLIWVAALLTLITGLDYFVKSLPFLRDPAPEPAAKPAADPAKTDAGRG</sequence>
<evidence type="ECO:0000256" key="7">
    <source>
        <dbReference type="ARBA" id="ARBA00022516"/>
    </source>
</evidence>
<keyword evidence="21" id="KW-1185">Reference proteome</keyword>
<dbReference type="AlphaFoldDB" id="A0A1N7JSC2"/>
<evidence type="ECO:0000256" key="11">
    <source>
        <dbReference type="ARBA" id="ARBA00023098"/>
    </source>
</evidence>
<dbReference type="InterPro" id="IPR000462">
    <property type="entry name" value="CDP-OH_P_trans"/>
</dbReference>
<dbReference type="PANTHER" id="PTHR14269">
    <property type="entry name" value="CDP-DIACYLGLYCEROL--GLYCEROL-3-PHOSPHATE 3-PHOSPHATIDYLTRANSFERASE-RELATED"/>
    <property type="match status" value="1"/>
</dbReference>
<dbReference type="Pfam" id="PF01066">
    <property type="entry name" value="CDP-OH_P_transf"/>
    <property type="match status" value="1"/>
</dbReference>
<evidence type="ECO:0000256" key="10">
    <source>
        <dbReference type="ARBA" id="ARBA00022989"/>
    </source>
</evidence>
<evidence type="ECO:0000256" key="6">
    <source>
        <dbReference type="ARBA" id="ARBA00014944"/>
    </source>
</evidence>
<dbReference type="EMBL" id="FTOM01000001">
    <property type="protein sequence ID" value="SIS52243.1"/>
    <property type="molecule type" value="Genomic_DNA"/>
</dbReference>
<dbReference type="InterPro" id="IPR050324">
    <property type="entry name" value="CDP-alcohol_PTase-I"/>
</dbReference>
<evidence type="ECO:0000256" key="13">
    <source>
        <dbReference type="ARBA" id="ARBA00023209"/>
    </source>
</evidence>
<dbReference type="InterPro" id="IPR043130">
    <property type="entry name" value="CDP-OH_PTrfase_TM_dom"/>
</dbReference>
<evidence type="ECO:0000256" key="17">
    <source>
        <dbReference type="RuleBase" id="RU003750"/>
    </source>
</evidence>
<dbReference type="GO" id="GO:0016020">
    <property type="term" value="C:membrane"/>
    <property type="evidence" value="ECO:0007669"/>
    <property type="project" value="UniProtKB-SubCell"/>
</dbReference>
<evidence type="ECO:0000256" key="19">
    <source>
        <dbReference type="SAM" id="Phobius"/>
    </source>
</evidence>
<comment type="catalytic activity">
    <reaction evidence="15">
        <text>a CDP-1,2-diacyl-sn-glycerol + sn-glycerol 3-phosphate = a 1,2-diacyl-sn-glycero-3-phospho-(1'-sn-glycero-3'-phosphate) + CMP + H(+)</text>
        <dbReference type="Rhea" id="RHEA:12593"/>
        <dbReference type="ChEBI" id="CHEBI:15378"/>
        <dbReference type="ChEBI" id="CHEBI:57597"/>
        <dbReference type="ChEBI" id="CHEBI:58332"/>
        <dbReference type="ChEBI" id="CHEBI:60110"/>
        <dbReference type="ChEBI" id="CHEBI:60377"/>
        <dbReference type="EC" id="2.7.8.5"/>
    </reaction>
</comment>
<dbReference type="RefSeq" id="WP_076363144.1">
    <property type="nucleotide sequence ID" value="NZ_FTOM01000001.1"/>
</dbReference>
<evidence type="ECO:0000256" key="18">
    <source>
        <dbReference type="SAM" id="MobiDB-lite"/>
    </source>
</evidence>
<proteinExistence type="inferred from homology"/>
<comment type="pathway">
    <text evidence="2">Phospholipid metabolism; phosphatidylglycerol biosynthesis; phosphatidylglycerol from CDP-diacylglycerol: step 1/2.</text>
</comment>
<evidence type="ECO:0000256" key="15">
    <source>
        <dbReference type="ARBA" id="ARBA00048586"/>
    </source>
</evidence>
<evidence type="ECO:0000256" key="14">
    <source>
        <dbReference type="ARBA" id="ARBA00023264"/>
    </source>
</evidence>
<evidence type="ECO:0000313" key="21">
    <source>
        <dbReference type="Proteomes" id="UP000186098"/>
    </source>
</evidence>
<evidence type="ECO:0000256" key="2">
    <source>
        <dbReference type="ARBA" id="ARBA00005042"/>
    </source>
</evidence>
<dbReference type="Proteomes" id="UP000186098">
    <property type="component" value="Unassembled WGS sequence"/>
</dbReference>
<evidence type="ECO:0000256" key="1">
    <source>
        <dbReference type="ARBA" id="ARBA00004141"/>
    </source>
</evidence>
<keyword evidence="10 19" id="KW-1133">Transmembrane helix</keyword>
<dbReference type="OrthoDB" id="9796672at2"/>
<comment type="pathway">
    <text evidence="3">Lipid metabolism.</text>
</comment>
<feature type="transmembrane region" description="Helical" evidence="19">
    <location>
        <begin position="131"/>
        <end position="150"/>
    </location>
</feature>
<gene>
    <name evidence="20" type="ORF">SAMN05421795_101292</name>
</gene>
<accession>A0A1N7JSC2</accession>
<dbReference type="NCBIfam" id="TIGR00560">
    <property type="entry name" value="pgsA"/>
    <property type="match status" value="1"/>
</dbReference>
<evidence type="ECO:0000256" key="16">
    <source>
        <dbReference type="NCBIfam" id="TIGR00560"/>
    </source>
</evidence>
<name>A0A1N7JSC2_9RHOB</name>
<dbReference type="STRING" id="407234.SAMN05421795_101292"/>
<feature type="transmembrane region" description="Helical" evidence="19">
    <location>
        <begin position="189"/>
        <end position="211"/>
    </location>
</feature>
<dbReference type="EC" id="2.7.8.5" evidence="5 16"/>
<keyword evidence="9 19" id="KW-0812">Transmembrane</keyword>
<keyword evidence="12 19" id="KW-0472">Membrane</keyword>